<keyword evidence="2" id="KW-1185">Reference proteome</keyword>
<evidence type="ECO:0000313" key="1">
    <source>
        <dbReference type="EMBL" id="KAJ2968682.1"/>
    </source>
</evidence>
<sequence>MVCTSFFFTAVTGIAYLEQVQADHHLVNGAPLPPDGSIPLRRNVDVLEAESGPQWDLYVQALLEMQDVDAKDPLSYFQIAGSRLHPESSCLEVLHVLTKVVLGQGDGWLGYCPHGENIFLPWHRPYVLLFEEQLVKHALGIAQGYPEKYRDEYVAAAQTLRAPYWDWADQSAVPYASIPKGWNINVTSGKDIAVKLLPNPLYKFNMPKAALNGNFGPFDQRRETERCRVPFFSYPGSADKNLRARNLKRNVYAAFVYAQDFTQFSETGNQGVGLEQIHNWIHGDACCGNQFYQPDLSAFDPLL</sequence>
<evidence type="ECO:0000313" key="2">
    <source>
        <dbReference type="Proteomes" id="UP001143910"/>
    </source>
</evidence>
<proteinExistence type="predicted"/>
<organism evidence="1 2">
    <name type="scientific">Zarea fungicola</name>
    <dbReference type="NCBI Taxonomy" id="93591"/>
    <lineage>
        <taxon>Eukaryota</taxon>
        <taxon>Fungi</taxon>
        <taxon>Dikarya</taxon>
        <taxon>Ascomycota</taxon>
        <taxon>Pezizomycotina</taxon>
        <taxon>Sordariomycetes</taxon>
        <taxon>Hypocreomycetidae</taxon>
        <taxon>Hypocreales</taxon>
        <taxon>Cordycipitaceae</taxon>
        <taxon>Zarea</taxon>
    </lineage>
</organism>
<protein>
    <submittedName>
        <fullName evidence="1">Uncharacterized protein</fullName>
    </submittedName>
</protein>
<accession>A0ACC1MNU8</accession>
<dbReference type="EMBL" id="JANJQO010001930">
    <property type="protein sequence ID" value="KAJ2968682.1"/>
    <property type="molecule type" value="Genomic_DNA"/>
</dbReference>
<reference evidence="1" key="1">
    <citation type="submission" date="2022-08" db="EMBL/GenBank/DDBJ databases">
        <title>Genome Sequence of Lecanicillium fungicola.</title>
        <authorList>
            <person name="Buettner E."/>
        </authorList>
    </citation>
    <scope>NUCLEOTIDE SEQUENCE</scope>
    <source>
        <strain evidence="1">Babe33</strain>
    </source>
</reference>
<comment type="caution">
    <text evidence="1">The sequence shown here is derived from an EMBL/GenBank/DDBJ whole genome shotgun (WGS) entry which is preliminary data.</text>
</comment>
<gene>
    <name evidence="1" type="ORF">NQ176_g9060</name>
</gene>
<dbReference type="Proteomes" id="UP001143910">
    <property type="component" value="Unassembled WGS sequence"/>
</dbReference>
<name>A0ACC1MNU8_9HYPO</name>